<dbReference type="Gene3D" id="3.40.50.150">
    <property type="entry name" value="Vaccinia Virus protein VP39"/>
    <property type="match status" value="1"/>
</dbReference>
<protein>
    <recommendedName>
        <fullName evidence="3">Nodulation protein NoeA</fullName>
    </recommendedName>
</protein>
<evidence type="ECO:0000313" key="2">
    <source>
        <dbReference type="Proteomes" id="UP001595906"/>
    </source>
</evidence>
<dbReference type="InterPro" id="IPR029063">
    <property type="entry name" value="SAM-dependent_MTases_sf"/>
</dbReference>
<dbReference type="RefSeq" id="WP_379013443.1">
    <property type="nucleotide sequence ID" value="NZ_JBHSDC010000012.1"/>
</dbReference>
<comment type="caution">
    <text evidence="1">The sequence shown here is derived from an EMBL/GenBank/DDBJ whole genome shotgun (WGS) entry which is preliminary data.</text>
</comment>
<name>A0ABV8PYG4_9BACT</name>
<accession>A0ABV8PYG4</accession>
<keyword evidence="2" id="KW-1185">Reference proteome</keyword>
<dbReference type="SUPFAM" id="SSF53335">
    <property type="entry name" value="S-adenosyl-L-methionine-dependent methyltransferases"/>
    <property type="match status" value="1"/>
</dbReference>
<dbReference type="Proteomes" id="UP001595906">
    <property type="component" value="Unassembled WGS sequence"/>
</dbReference>
<proteinExistence type="predicted"/>
<reference evidence="2" key="1">
    <citation type="journal article" date="2019" name="Int. J. Syst. Evol. Microbiol.">
        <title>The Global Catalogue of Microorganisms (GCM) 10K type strain sequencing project: providing services to taxonomists for standard genome sequencing and annotation.</title>
        <authorList>
            <consortium name="The Broad Institute Genomics Platform"/>
            <consortium name="The Broad Institute Genome Sequencing Center for Infectious Disease"/>
            <person name="Wu L."/>
            <person name="Ma J."/>
        </authorList>
    </citation>
    <scope>NUCLEOTIDE SEQUENCE [LARGE SCALE GENOMIC DNA]</scope>
    <source>
        <strain evidence="2">CECT 8010</strain>
    </source>
</reference>
<evidence type="ECO:0000313" key="1">
    <source>
        <dbReference type="EMBL" id="MFC4231835.1"/>
    </source>
</evidence>
<organism evidence="1 2">
    <name type="scientific">Parasediminibacterium paludis</name>
    <dbReference type="NCBI Taxonomy" id="908966"/>
    <lineage>
        <taxon>Bacteria</taxon>
        <taxon>Pseudomonadati</taxon>
        <taxon>Bacteroidota</taxon>
        <taxon>Chitinophagia</taxon>
        <taxon>Chitinophagales</taxon>
        <taxon>Chitinophagaceae</taxon>
        <taxon>Parasediminibacterium</taxon>
    </lineage>
</organism>
<sequence>MPSDYSNQAISYKDPAGFVRKKDGIFYRYINHSYANEYLHLINSGLYQKLINEKLLIEHSEVENTDDFYKVILPKQLYFLSYPPEWTFVQWQEMLHTLLTINSIALQHGMILKDASPYNFAFVEGKCLLLDTISFRFYNNGEPWFAYRQFCEEVLAPMALIYFKSAYWAKLSFSSVSGFQLSFVSKQLPLKTWFNSTCLLHIHLHSKFVSNKSGNKAVSYFNTEKLLNLFNTIDKNVAAWQKPIQEHSIWDNYYSENIESFTYLQNKENVIRGWLQLLKPSSVVDFGANTGRFSTIASEYCNHVAAVESDIACIADIISQKQDNITTFVADITEPTPGLGWDNTEKIPLLERLSGEMILFLAVIHHIAIAKNVPLPLIASLANKLTTNYVITEFVPKSDNKVKQLLRSKEDFFSNYSENHFINCFSEYFSLIEVHQCEDSERKLFLWQKK</sequence>
<evidence type="ECO:0008006" key="3">
    <source>
        <dbReference type="Google" id="ProtNLM"/>
    </source>
</evidence>
<dbReference type="EMBL" id="JBHSDC010000012">
    <property type="protein sequence ID" value="MFC4231835.1"/>
    <property type="molecule type" value="Genomic_DNA"/>
</dbReference>
<gene>
    <name evidence="1" type="ORF">ACFOW1_08030</name>
</gene>